<protein>
    <recommendedName>
        <fullName evidence="7">Molybdopterin molybdenumtransferase</fullName>
        <ecNumber evidence="7">2.10.1.1</ecNumber>
    </recommendedName>
</protein>
<dbReference type="InterPro" id="IPR036688">
    <property type="entry name" value="MoeA_C_domain_IV_sf"/>
</dbReference>
<proteinExistence type="inferred from homology"/>
<name>A0ABY5L1V1_9CELL</name>
<dbReference type="SMART" id="SM00852">
    <property type="entry name" value="MoCF_biosynth"/>
    <property type="match status" value="1"/>
</dbReference>
<dbReference type="SUPFAM" id="SSF63867">
    <property type="entry name" value="MoeA C-terminal domain-like"/>
    <property type="match status" value="1"/>
</dbReference>
<gene>
    <name evidence="9" type="ORF">NP064_12390</name>
</gene>
<dbReference type="Gene3D" id="3.90.105.10">
    <property type="entry name" value="Molybdopterin biosynthesis moea protein, domain 2"/>
    <property type="match status" value="1"/>
</dbReference>
<dbReference type="RefSeq" id="WP_227570697.1">
    <property type="nucleotide sequence ID" value="NZ_CP101988.1"/>
</dbReference>
<evidence type="ECO:0000313" key="10">
    <source>
        <dbReference type="Proteomes" id="UP001316189"/>
    </source>
</evidence>
<evidence type="ECO:0000256" key="5">
    <source>
        <dbReference type="ARBA" id="ARBA00023150"/>
    </source>
</evidence>
<dbReference type="InterPro" id="IPR036135">
    <property type="entry name" value="MoeA_linker/N_sf"/>
</dbReference>
<dbReference type="PANTHER" id="PTHR10192:SF5">
    <property type="entry name" value="GEPHYRIN"/>
    <property type="match status" value="1"/>
</dbReference>
<comment type="similarity">
    <text evidence="3 7">Belongs to the MoeA family.</text>
</comment>
<keyword evidence="10" id="KW-1185">Reference proteome</keyword>
<evidence type="ECO:0000256" key="3">
    <source>
        <dbReference type="ARBA" id="ARBA00010763"/>
    </source>
</evidence>
<dbReference type="InterPro" id="IPR005111">
    <property type="entry name" value="MoeA_C_domain_IV"/>
</dbReference>
<evidence type="ECO:0000256" key="7">
    <source>
        <dbReference type="RuleBase" id="RU365090"/>
    </source>
</evidence>
<dbReference type="CDD" id="cd00887">
    <property type="entry name" value="MoeA"/>
    <property type="match status" value="1"/>
</dbReference>
<feature type="domain" description="MoaB/Mog" evidence="8">
    <location>
        <begin position="185"/>
        <end position="322"/>
    </location>
</feature>
<dbReference type="InterPro" id="IPR001453">
    <property type="entry name" value="MoaB/Mog_dom"/>
</dbReference>
<reference evidence="9 10" key="1">
    <citation type="submission" date="2022-07" db="EMBL/GenBank/DDBJ databases">
        <title>Novel species in genus cellulomonas.</title>
        <authorList>
            <person name="Ye L."/>
        </authorList>
    </citation>
    <scope>NUCLEOTIDE SEQUENCE [LARGE SCALE GENOMIC DNA]</scope>
    <source>
        <strain evidence="10">zg-Y338</strain>
    </source>
</reference>
<dbReference type="PANTHER" id="PTHR10192">
    <property type="entry name" value="MOLYBDOPTERIN BIOSYNTHESIS PROTEIN"/>
    <property type="match status" value="1"/>
</dbReference>
<comment type="function">
    <text evidence="1 7">Catalyzes the insertion of molybdate into adenylated molybdopterin with the concomitant release of AMP.</text>
</comment>
<comment type="catalytic activity">
    <reaction evidence="6">
        <text>adenylyl-molybdopterin + molybdate = Mo-molybdopterin + AMP + H(+)</text>
        <dbReference type="Rhea" id="RHEA:35047"/>
        <dbReference type="ChEBI" id="CHEBI:15378"/>
        <dbReference type="ChEBI" id="CHEBI:36264"/>
        <dbReference type="ChEBI" id="CHEBI:62727"/>
        <dbReference type="ChEBI" id="CHEBI:71302"/>
        <dbReference type="ChEBI" id="CHEBI:456215"/>
        <dbReference type="EC" id="2.10.1.1"/>
    </reaction>
</comment>
<evidence type="ECO:0000256" key="1">
    <source>
        <dbReference type="ARBA" id="ARBA00002901"/>
    </source>
</evidence>
<keyword evidence="7" id="KW-0479">Metal-binding</keyword>
<keyword evidence="4 7" id="KW-0500">Molybdenum</keyword>
<evidence type="ECO:0000256" key="6">
    <source>
        <dbReference type="ARBA" id="ARBA00047317"/>
    </source>
</evidence>
<comment type="cofactor">
    <cofactor evidence="7">
        <name>Mg(2+)</name>
        <dbReference type="ChEBI" id="CHEBI:18420"/>
    </cofactor>
</comment>
<dbReference type="SUPFAM" id="SSF53218">
    <property type="entry name" value="Molybdenum cofactor biosynthesis proteins"/>
    <property type="match status" value="1"/>
</dbReference>
<dbReference type="EMBL" id="CP101988">
    <property type="protein sequence ID" value="UUI74588.1"/>
    <property type="molecule type" value="Genomic_DNA"/>
</dbReference>
<dbReference type="Proteomes" id="UP001316189">
    <property type="component" value="Chromosome"/>
</dbReference>
<keyword evidence="5 7" id="KW-0501">Molybdenum cofactor biosynthesis</keyword>
<dbReference type="InterPro" id="IPR036425">
    <property type="entry name" value="MoaB/Mog-like_dom_sf"/>
</dbReference>
<dbReference type="InterPro" id="IPR038987">
    <property type="entry name" value="MoeA-like"/>
</dbReference>
<accession>A0ABY5L1V1</accession>
<evidence type="ECO:0000256" key="4">
    <source>
        <dbReference type="ARBA" id="ARBA00022505"/>
    </source>
</evidence>
<dbReference type="Pfam" id="PF03453">
    <property type="entry name" value="MoeA_N"/>
    <property type="match status" value="1"/>
</dbReference>
<dbReference type="Pfam" id="PF03454">
    <property type="entry name" value="MoeA_C"/>
    <property type="match status" value="1"/>
</dbReference>
<dbReference type="Gene3D" id="2.40.340.10">
    <property type="entry name" value="MoeA, C-terminal, domain IV"/>
    <property type="match status" value="1"/>
</dbReference>
<sequence length="412" mass="41978">MPTHEGPRTVAEHLAEVLALVSALPAVTTPIDEALGLVLAEDVTAPEALPRFANSAMDGYAVRAHDVAGASPEHPVVLPVVVDLPAGAESLTAVTPGVAARIMTGAPVPPGADAIVPVERTDAGVRAVTIFAPAALGAHVRRAGEDVAQGDLVLGAGQELTPYRIAAIAAVGRPAVRAHRRPRVLVMSTGSELVVPGETLRHGQIPDSNSYLLAAAARAAGASVVRLGAVPDDPDALRAALSSRADVDLVLTSGGVSQGAYDVVKEALIGLPEMRFVPVAMQPGKPQGLGRLDDGTPVLALPGNPVSAFVSFEAFVRPALLALRGLRGAALHRPRLLARATEGWTSPAGREQHIPVVLTQGEDGLEVRPAAIRGSGSHLVASLAVADGLAIVPREVGAVAVGDDVAVVRIAP</sequence>
<dbReference type="SUPFAM" id="SSF63882">
    <property type="entry name" value="MoeA N-terminal region -like"/>
    <property type="match status" value="1"/>
</dbReference>
<comment type="pathway">
    <text evidence="2 7">Cofactor biosynthesis; molybdopterin biosynthesis.</text>
</comment>
<organism evidence="9 10">
    <name type="scientific">Cellulomonas chengniuliangii</name>
    <dbReference type="NCBI Taxonomy" id="2968084"/>
    <lineage>
        <taxon>Bacteria</taxon>
        <taxon>Bacillati</taxon>
        <taxon>Actinomycetota</taxon>
        <taxon>Actinomycetes</taxon>
        <taxon>Micrococcales</taxon>
        <taxon>Cellulomonadaceae</taxon>
        <taxon>Cellulomonas</taxon>
    </lineage>
</organism>
<dbReference type="Gene3D" id="2.170.190.11">
    <property type="entry name" value="Molybdopterin biosynthesis moea protein, domain 3"/>
    <property type="match status" value="1"/>
</dbReference>
<dbReference type="Pfam" id="PF00994">
    <property type="entry name" value="MoCF_biosynth"/>
    <property type="match status" value="1"/>
</dbReference>
<evidence type="ECO:0000259" key="8">
    <source>
        <dbReference type="SMART" id="SM00852"/>
    </source>
</evidence>
<dbReference type="NCBIfam" id="TIGR00177">
    <property type="entry name" value="molyb_syn"/>
    <property type="match status" value="1"/>
</dbReference>
<keyword evidence="7" id="KW-0460">Magnesium</keyword>
<dbReference type="Gene3D" id="3.40.980.10">
    <property type="entry name" value="MoaB/Mog-like domain"/>
    <property type="match status" value="1"/>
</dbReference>
<dbReference type="EC" id="2.10.1.1" evidence="7"/>
<dbReference type="InterPro" id="IPR005110">
    <property type="entry name" value="MoeA_linker/N"/>
</dbReference>
<evidence type="ECO:0000256" key="2">
    <source>
        <dbReference type="ARBA" id="ARBA00005046"/>
    </source>
</evidence>
<evidence type="ECO:0000313" key="9">
    <source>
        <dbReference type="EMBL" id="UUI74588.1"/>
    </source>
</evidence>
<keyword evidence="7" id="KW-0808">Transferase</keyword>
<dbReference type="NCBIfam" id="NF045515">
    <property type="entry name" value="Glp_gephyrin"/>
    <property type="match status" value="1"/>
</dbReference>